<dbReference type="OrthoDB" id="9761586at2"/>
<gene>
    <name evidence="1" type="ORF">A0U93_00510</name>
</gene>
<dbReference type="EMBL" id="CP014691">
    <property type="protein sequence ID" value="AQS86679.1"/>
    <property type="molecule type" value="Genomic_DNA"/>
</dbReference>
<reference evidence="1 2" key="1">
    <citation type="submission" date="2016-03" db="EMBL/GenBank/DDBJ databases">
        <title>Acetic acid bacteria sequencing.</title>
        <authorList>
            <person name="Brandt J."/>
            <person name="Jakob F."/>
            <person name="Vogel R.F."/>
        </authorList>
    </citation>
    <scope>NUCLEOTIDE SEQUENCE [LARGE SCALE GENOMIC DNA]</scope>
    <source>
        <strain evidence="1 2">NBRC 101099</strain>
    </source>
</reference>
<dbReference type="PANTHER" id="PTHR11365:SF23">
    <property type="entry name" value="HYPOTHETICAL 5-OXOPROLINASE (EUROFUNG)-RELATED"/>
    <property type="match status" value="1"/>
</dbReference>
<organism evidence="1 2">
    <name type="scientific">Neoasaia chiangmaiensis</name>
    <dbReference type="NCBI Taxonomy" id="320497"/>
    <lineage>
        <taxon>Bacteria</taxon>
        <taxon>Pseudomonadati</taxon>
        <taxon>Pseudomonadota</taxon>
        <taxon>Alphaproteobacteria</taxon>
        <taxon>Acetobacterales</taxon>
        <taxon>Acetobacteraceae</taxon>
        <taxon>Neoasaia</taxon>
    </lineage>
</organism>
<dbReference type="InterPro" id="IPR045079">
    <property type="entry name" value="Oxoprolinase-like"/>
</dbReference>
<dbReference type="Proteomes" id="UP000188604">
    <property type="component" value="Chromosome"/>
</dbReference>
<protein>
    <submittedName>
        <fullName evidence="1">Uncharacterized protein</fullName>
    </submittedName>
</protein>
<name>A0A1U9KLN2_9PROT</name>
<accession>A0A1U9KLN2</accession>
<dbReference type="GO" id="GO:0006749">
    <property type="term" value="P:glutathione metabolic process"/>
    <property type="evidence" value="ECO:0007669"/>
    <property type="project" value="TreeGrafter"/>
</dbReference>
<dbReference type="InterPro" id="IPR003692">
    <property type="entry name" value="Hydantoinase_B"/>
</dbReference>
<evidence type="ECO:0000313" key="2">
    <source>
        <dbReference type="Proteomes" id="UP000188604"/>
    </source>
</evidence>
<dbReference type="Pfam" id="PF02538">
    <property type="entry name" value="Hydantoinase_B"/>
    <property type="match status" value="1"/>
</dbReference>
<sequence>MIAIQQNKAILAEILRHGLQAVAEQMGAALVRTAYSVNIRSRRDFSCAVFDARGRLIAQAEHIPVHLGLFGGLIERCRARSGDLPVGAMWIVNDPWISGSHLPDVTIVAPVDVDGARIGYVANMAHHVDVGGAAPGSLSLGTHEIAQEGLRMPPLLLLRDGAIDPTIVALVAGASRLPDMVSGDLLAQVAANWTGVQRLTSLYGRIGTGAFEGAVETLLAATAERLRRRLASLEERSATCSEILEWDTDGQERDLVIRVTLAIRDGVIHADFSGTSPQIAGPVNATWLITTSCLLYVAKTYLDPDLPSNQGLADVIALDSDEASLVNAREPAAVALCTSITSQRTCDVLIAAFNQLMPEQAMAASSGSMNALVVGGYDPVRNCNFSYVETHGGGQGALSDADGADATHTHMTNTANSPIEQMEREYPFLVRRYGLVERSGGAGRHRGGHGLVREIELLADCVVTVHMDRTRHRPWGIAGGQAAGRSSLTVTLDGTSRKLPGKTTCFVQRGSVLTFSTAGGGGYGALSDRPAEMQQHDERCGLVARSA</sequence>
<dbReference type="RefSeq" id="WP_077805645.1">
    <property type="nucleotide sequence ID" value="NZ_BJXS01000013.1"/>
</dbReference>
<dbReference type="AlphaFoldDB" id="A0A1U9KLN2"/>
<proteinExistence type="predicted"/>
<keyword evidence="2" id="KW-1185">Reference proteome</keyword>
<dbReference type="GO" id="GO:0017168">
    <property type="term" value="F:5-oxoprolinase (ATP-hydrolyzing) activity"/>
    <property type="evidence" value="ECO:0007669"/>
    <property type="project" value="TreeGrafter"/>
</dbReference>
<dbReference type="STRING" id="320497.A0U93_00510"/>
<dbReference type="GO" id="GO:0005829">
    <property type="term" value="C:cytosol"/>
    <property type="evidence" value="ECO:0007669"/>
    <property type="project" value="TreeGrafter"/>
</dbReference>
<dbReference type="KEGG" id="nch:A0U93_00510"/>
<dbReference type="PANTHER" id="PTHR11365">
    <property type="entry name" value="5-OXOPROLINASE RELATED"/>
    <property type="match status" value="1"/>
</dbReference>
<evidence type="ECO:0000313" key="1">
    <source>
        <dbReference type="EMBL" id="AQS86679.1"/>
    </source>
</evidence>